<dbReference type="EMBL" id="QFVR01000036">
    <property type="protein sequence ID" value="PWI23364.1"/>
    <property type="molecule type" value="Genomic_DNA"/>
</dbReference>
<dbReference type="OrthoDB" id="9778453at2"/>
<evidence type="ECO:0000313" key="2">
    <source>
        <dbReference type="EMBL" id="PWI23364.1"/>
    </source>
</evidence>
<proteinExistence type="predicted"/>
<accession>A0A2U3AFS9</accession>
<comment type="caution">
    <text evidence="2">The sequence shown here is derived from an EMBL/GenBank/DDBJ whole genome shotgun (WGS) entry which is preliminary data.</text>
</comment>
<dbReference type="AlphaFoldDB" id="A0A2U3AFS9"/>
<dbReference type="InterPro" id="IPR050798">
    <property type="entry name" value="YhaM_exoribonuc/phosphodiest"/>
</dbReference>
<evidence type="ECO:0000313" key="3">
    <source>
        <dbReference type="Proteomes" id="UP000245938"/>
    </source>
</evidence>
<dbReference type="PANTHER" id="PTHR37294">
    <property type="entry name" value="3'-5' EXORIBONUCLEASE YHAM"/>
    <property type="match status" value="1"/>
</dbReference>
<evidence type="ECO:0008006" key="4">
    <source>
        <dbReference type="Google" id="ProtNLM"/>
    </source>
</evidence>
<keyword evidence="3" id="KW-1185">Reference proteome</keyword>
<dbReference type="Gene3D" id="2.40.50.140">
    <property type="entry name" value="Nucleic acid-binding proteins"/>
    <property type="match status" value="1"/>
</dbReference>
<name>A0A2U3AFS9_9BACL</name>
<evidence type="ECO:0000256" key="1">
    <source>
        <dbReference type="ARBA" id="ARBA00022801"/>
    </source>
</evidence>
<organism evidence="2 3">
    <name type="scientific">Kurthia sibirica</name>
    <dbReference type="NCBI Taxonomy" id="202750"/>
    <lineage>
        <taxon>Bacteria</taxon>
        <taxon>Bacillati</taxon>
        <taxon>Bacillota</taxon>
        <taxon>Bacilli</taxon>
        <taxon>Bacillales</taxon>
        <taxon>Caryophanaceae</taxon>
        <taxon>Kurthia</taxon>
    </lineage>
</organism>
<dbReference type="GO" id="GO:0031125">
    <property type="term" value="P:rRNA 3'-end processing"/>
    <property type="evidence" value="ECO:0007669"/>
    <property type="project" value="TreeGrafter"/>
</dbReference>
<protein>
    <recommendedName>
        <fullName evidence="4">CMP-binding protein</fullName>
    </recommendedName>
</protein>
<dbReference type="Proteomes" id="UP000245938">
    <property type="component" value="Unassembled WGS sequence"/>
</dbReference>
<dbReference type="GO" id="GO:0016787">
    <property type="term" value="F:hydrolase activity"/>
    <property type="evidence" value="ECO:0007669"/>
    <property type="project" value="UniProtKB-KW"/>
</dbReference>
<keyword evidence="1" id="KW-0378">Hydrolase</keyword>
<dbReference type="InterPro" id="IPR012340">
    <property type="entry name" value="NA-bd_OB-fold"/>
</dbReference>
<dbReference type="RefSeq" id="WP_109307418.1">
    <property type="nucleotide sequence ID" value="NZ_BJUF01000092.1"/>
</dbReference>
<dbReference type="CDD" id="cd04492">
    <property type="entry name" value="YhaM_OBF_like"/>
    <property type="match status" value="1"/>
</dbReference>
<reference evidence="2 3" key="1">
    <citation type="submission" date="2018-05" db="EMBL/GenBank/DDBJ databases">
        <title>Kurthia sibirica genome sequence.</title>
        <authorList>
            <person name="Maclea K.S."/>
            <person name="Goen A.E."/>
        </authorList>
    </citation>
    <scope>NUCLEOTIDE SEQUENCE [LARGE SCALE GENOMIC DNA]</scope>
    <source>
        <strain evidence="2 3">ATCC 49154</strain>
    </source>
</reference>
<dbReference type="PANTHER" id="PTHR37294:SF1">
    <property type="entry name" value="3'-5' EXORIBONUCLEASE YHAM"/>
    <property type="match status" value="1"/>
</dbReference>
<gene>
    <name evidence="2" type="ORF">DEX24_16160</name>
</gene>
<sequence length="311" mass="34757">MSNQLPSIQQLTPNTQLENYPLLIKSVKPAITKTNKPYLSFVFADKTGEIIANLWDTPASAIANYPTGRVILINGVTVTYQERIDIQIHQLALLDPNHEYANPMLYVKSAPLSRSKLEPAIESTIQQLNDSNPLLYQLVGSLYANKRDAFYEMPATVNSHHALFGGLAYHTAFLIQLAKNLSPLYKNVRYDVLYASIMLQSLNEVERLAKPTAPELSKFGQLISTQDGGIIEAATRLNIPMDDESLLLVRHTLQSFSNEGMSPITREAIFLQHLKQMDADMFELDCALADTPFGTFSKPSPYFGNKSLYQS</sequence>
<dbReference type="SUPFAM" id="SSF50249">
    <property type="entry name" value="Nucleic acid-binding proteins"/>
    <property type="match status" value="1"/>
</dbReference>